<evidence type="ECO:0000256" key="2">
    <source>
        <dbReference type="ARBA" id="ARBA00022692"/>
    </source>
</evidence>
<evidence type="ECO:0000313" key="10">
    <source>
        <dbReference type="Proteomes" id="UP000310689"/>
    </source>
</evidence>
<feature type="transmembrane region" description="Helical" evidence="6">
    <location>
        <begin position="382"/>
        <end position="404"/>
    </location>
</feature>
<dbReference type="PANTHER" id="PTHR23501">
    <property type="entry name" value="MAJOR FACILITATOR SUPERFAMILY"/>
    <property type="match status" value="1"/>
</dbReference>
<dbReference type="GO" id="GO:0022857">
    <property type="term" value="F:transmembrane transporter activity"/>
    <property type="evidence" value="ECO:0007669"/>
    <property type="project" value="InterPro"/>
</dbReference>
<organism evidence="8 10">
    <name type="scientific">Wallemia ichthyophaga</name>
    <dbReference type="NCBI Taxonomy" id="245174"/>
    <lineage>
        <taxon>Eukaryota</taxon>
        <taxon>Fungi</taxon>
        <taxon>Dikarya</taxon>
        <taxon>Basidiomycota</taxon>
        <taxon>Wallemiomycotina</taxon>
        <taxon>Wallemiomycetes</taxon>
        <taxon>Wallemiales</taxon>
        <taxon>Wallemiaceae</taxon>
        <taxon>Wallemia</taxon>
    </lineage>
</organism>
<feature type="transmembrane region" description="Helical" evidence="6">
    <location>
        <begin position="116"/>
        <end position="134"/>
    </location>
</feature>
<protein>
    <recommendedName>
        <fullName evidence="11">Siderophore iron transporter mirC</fullName>
    </recommendedName>
</protein>
<feature type="transmembrane region" description="Helical" evidence="6">
    <location>
        <begin position="551"/>
        <end position="569"/>
    </location>
</feature>
<dbReference type="Proteomes" id="UP000306954">
    <property type="component" value="Unassembled WGS sequence"/>
</dbReference>
<feature type="transmembrane region" description="Helical" evidence="6">
    <location>
        <begin position="84"/>
        <end position="104"/>
    </location>
</feature>
<evidence type="ECO:0000313" key="9">
    <source>
        <dbReference type="Proteomes" id="UP000306954"/>
    </source>
</evidence>
<sequence>MNPPPGYADEAATPHVPPLNVRQQDKFGTQAGTLKAIAAKQVSNKAMMVILIYFLGLAAFMMNLDQYTNYTLLTQAFTDANNVQAQYQVGAATAILLAVGKPFFGKMSNVIGRPEALTVTLFFIVLGYVVTAASDKLVSGLAAGQVFWQLGFSGFQILLNIIVADNTNLRYRGFWTGMINVWTFVLFALSSPIISAVKSGLGWRWAFGLEAICYLPASLPAILVLFLNQYRAKKAGLINYQDQPLTSGPWKSRIYQFIVQHDVIGLYLLIATLCYIFLPIILAGTSALLAWDNAYVPASMVVGGFIILPALIYWELKCASFPIIPHYFIKNINIVITCLINFFDFICFYLSYQTLSNYMAVAVDWYTDLENGEPRLSGDSNYYSYCQNISLTFFGIAWGIIASVFKPNWKWSVVVALCIRLLGVGLMLYARDNRNLGALVMTQVLQGAGGGIAAIATQVGAQGSVPQQQMALATAAILLFAEIGNVVGQSASSAINSAFLPQMIAEQFPSWSATQVNKYVSAPMSAVKLGPVGTEQRDKMIQAFSNNQRKLIIPAIVFGCVPIILSLFLKNFKLDERQNAVEDLDENGHEVLAYDSERTNTHANGDLNENARDSHSEADEDHKDDHKSSPKETNPNGGHELSH</sequence>
<feature type="transmembrane region" description="Helical" evidence="6">
    <location>
        <begin position="203"/>
        <end position="227"/>
    </location>
</feature>
<dbReference type="InterPro" id="IPR011701">
    <property type="entry name" value="MFS"/>
</dbReference>
<dbReference type="AlphaFoldDB" id="A0A4T0JXT6"/>
<accession>A0A4T0JXT6</accession>
<feature type="transmembrane region" description="Helical" evidence="6">
    <location>
        <begin position="146"/>
        <end position="163"/>
    </location>
</feature>
<proteinExistence type="predicted"/>
<dbReference type="PANTHER" id="PTHR23501:SF87">
    <property type="entry name" value="SIDEROPHORE IRON TRANSPORTER 2"/>
    <property type="match status" value="1"/>
</dbReference>
<evidence type="ECO:0000256" key="6">
    <source>
        <dbReference type="SAM" id="Phobius"/>
    </source>
</evidence>
<evidence type="ECO:0008006" key="11">
    <source>
        <dbReference type="Google" id="ProtNLM"/>
    </source>
</evidence>
<dbReference type="GO" id="GO:0005886">
    <property type="term" value="C:plasma membrane"/>
    <property type="evidence" value="ECO:0007669"/>
    <property type="project" value="TreeGrafter"/>
</dbReference>
<evidence type="ECO:0000256" key="5">
    <source>
        <dbReference type="SAM" id="MobiDB-lite"/>
    </source>
</evidence>
<feature type="region of interest" description="Disordered" evidence="5">
    <location>
        <begin position="596"/>
        <end position="643"/>
    </location>
</feature>
<evidence type="ECO:0000256" key="4">
    <source>
        <dbReference type="ARBA" id="ARBA00023136"/>
    </source>
</evidence>
<dbReference type="Gene3D" id="1.20.1250.20">
    <property type="entry name" value="MFS general substrate transporter like domains"/>
    <property type="match status" value="2"/>
</dbReference>
<dbReference type="EMBL" id="SPOI01000108">
    <property type="protein sequence ID" value="TIB37178.1"/>
    <property type="molecule type" value="Genomic_DNA"/>
</dbReference>
<evidence type="ECO:0000313" key="8">
    <source>
        <dbReference type="EMBL" id="TIB37178.1"/>
    </source>
</evidence>
<comment type="caution">
    <text evidence="8">The sequence shown here is derived from an EMBL/GenBank/DDBJ whole genome shotgun (WGS) entry which is preliminary data.</text>
</comment>
<evidence type="ECO:0000256" key="3">
    <source>
        <dbReference type="ARBA" id="ARBA00022989"/>
    </source>
</evidence>
<comment type="subcellular location">
    <subcellularLocation>
        <location evidence="1">Membrane</location>
        <topology evidence="1">Multi-pass membrane protein</topology>
    </subcellularLocation>
</comment>
<feature type="transmembrane region" description="Helical" evidence="6">
    <location>
        <begin position="294"/>
        <end position="316"/>
    </location>
</feature>
<reference evidence="9 10" key="1">
    <citation type="submission" date="2019-03" db="EMBL/GenBank/DDBJ databases">
        <title>Sequencing 23 genomes of Wallemia ichthyophaga.</title>
        <authorList>
            <person name="Gostincar C."/>
        </authorList>
    </citation>
    <scope>NUCLEOTIDE SEQUENCE [LARGE SCALE GENOMIC DNA]</scope>
    <source>
        <strain evidence="8 10">EXF-6200</strain>
        <strain evidence="7 9">EXF-8621</strain>
    </source>
</reference>
<feature type="transmembrane region" description="Helical" evidence="6">
    <location>
        <begin position="411"/>
        <end position="430"/>
    </location>
</feature>
<evidence type="ECO:0000313" key="7">
    <source>
        <dbReference type="EMBL" id="TIB16065.1"/>
    </source>
</evidence>
<gene>
    <name evidence="8" type="ORF">E3P86_02270</name>
    <name evidence="7" type="ORF">E3P90_00597</name>
</gene>
<dbReference type="Proteomes" id="UP000310689">
    <property type="component" value="Unassembled WGS sequence"/>
</dbReference>
<feature type="transmembrane region" description="Helical" evidence="6">
    <location>
        <begin position="46"/>
        <end position="64"/>
    </location>
</feature>
<feature type="transmembrane region" description="Helical" evidence="6">
    <location>
        <begin position="328"/>
        <end position="352"/>
    </location>
</feature>
<dbReference type="InterPro" id="IPR036259">
    <property type="entry name" value="MFS_trans_sf"/>
</dbReference>
<dbReference type="Pfam" id="PF07690">
    <property type="entry name" value="MFS_1"/>
    <property type="match status" value="1"/>
</dbReference>
<dbReference type="EMBL" id="SPOF01000005">
    <property type="protein sequence ID" value="TIB16065.1"/>
    <property type="molecule type" value="Genomic_DNA"/>
</dbReference>
<name>A0A4T0JXT6_WALIC</name>
<dbReference type="SUPFAM" id="SSF103473">
    <property type="entry name" value="MFS general substrate transporter"/>
    <property type="match status" value="1"/>
</dbReference>
<keyword evidence="3 6" id="KW-1133">Transmembrane helix</keyword>
<feature type="compositionally biased region" description="Basic and acidic residues" evidence="5">
    <location>
        <begin position="609"/>
        <end position="630"/>
    </location>
</feature>
<evidence type="ECO:0000256" key="1">
    <source>
        <dbReference type="ARBA" id="ARBA00004141"/>
    </source>
</evidence>
<keyword evidence="4 6" id="KW-0472">Membrane</keyword>
<feature type="transmembrane region" description="Helical" evidence="6">
    <location>
        <begin position="175"/>
        <end position="197"/>
    </location>
</feature>
<keyword evidence="2 6" id="KW-0812">Transmembrane</keyword>
<feature type="transmembrane region" description="Helical" evidence="6">
    <location>
        <begin position="263"/>
        <end position="282"/>
    </location>
</feature>